<dbReference type="InterPro" id="IPR011060">
    <property type="entry name" value="RibuloseP-bd_barrel"/>
</dbReference>
<proteinExistence type="predicted"/>
<dbReference type="GO" id="GO:0016857">
    <property type="term" value="F:racemase and epimerase activity, acting on carbohydrates and derivatives"/>
    <property type="evidence" value="ECO:0007669"/>
    <property type="project" value="InterPro"/>
</dbReference>
<dbReference type="AlphaFoldDB" id="A0A1F4W1E5"/>
<dbReference type="Proteomes" id="UP000176614">
    <property type="component" value="Unassembled WGS sequence"/>
</dbReference>
<dbReference type="InterPro" id="IPR013785">
    <property type="entry name" value="Aldolase_TIM"/>
</dbReference>
<protein>
    <recommendedName>
        <fullName evidence="5">Ribulose-phosphate 3-epimerase</fullName>
    </recommendedName>
</protein>
<dbReference type="EMBL" id="MEVT01000008">
    <property type="protein sequence ID" value="OGC63234.1"/>
    <property type="molecule type" value="Genomic_DNA"/>
</dbReference>
<keyword evidence="1" id="KW-0479">Metal-binding</keyword>
<keyword evidence="2" id="KW-0413">Isomerase</keyword>
<sequence>MIIPVILESDLQEIKKKLAIISEVAEQIQIDVLDGTLVPTKTFLNIGTIDKLVSKSQLEIHLMTKNPCLYLKDKLSHVKAVCAQVEAYDKIHDFVKIARAHGYETGISVLENTPLENIEPWINKVDYVQFMTIKAGVQGNPLLPHVLEKIKTFRIKYPQITVQSDGGAKLENISQLRDAGVTNVVVGTGIFRTANPIETYKKFTYLLN</sequence>
<dbReference type="GO" id="GO:0005975">
    <property type="term" value="P:carbohydrate metabolic process"/>
    <property type="evidence" value="ECO:0007669"/>
    <property type="project" value="InterPro"/>
</dbReference>
<dbReference type="Gene3D" id="3.20.20.70">
    <property type="entry name" value="Aldolase class I"/>
    <property type="match status" value="1"/>
</dbReference>
<evidence type="ECO:0000313" key="3">
    <source>
        <dbReference type="EMBL" id="OGC63234.1"/>
    </source>
</evidence>
<evidence type="ECO:0000256" key="1">
    <source>
        <dbReference type="ARBA" id="ARBA00022723"/>
    </source>
</evidence>
<dbReference type="InterPro" id="IPR000056">
    <property type="entry name" value="Ribul_P_3_epim-like"/>
</dbReference>
<evidence type="ECO:0000256" key="2">
    <source>
        <dbReference type="ARBA" id="ARBA00023235"/>
    </source>
</evidence>
<evidence type="ECO:0008006" key="5">
    <source>
        <dbReference type="Google" id="ProtNLM"/>
    </source>
</evidence>
<reference evidence="3 4" key="1">
    <citation type="journal article" date="2016" name="Nat. Commun.">
        <title>Thousands of microbial genomes shed light on interconnected biogeochemical processes in an aquifer system.</title>
        <authorList>
            <person name="Anantharaman K."/>
            <person name="Brown C.T."/>
            <person name="Hug L.A."/>
            <person name="Sharon I."/>
            <person name="Castelle C.J."/>
            <person name="Probst A.J."/>
            <person name="Thomas B.C."/>
            <person name="Singh A."/>
            <person name="Wilkins M.J."/>
            <person name="Karaoz U."/>
            <person name="Brodie E.L."/>
            <person name="Williams K.H."/>
            <person name="Hubbard S.S."/>
            <person name="Banfield J.F."/>
        </authorList>
    </citation>
    <scope>NUCLEOTIDE SEQUENCE [LARGE SCALE GENOMIC DNA]</scope>
</reference>
<dbReference type="PANTHER" id="PTHR11749">
    <property type="entry name" value="RIBULOSE-5-PHOSPHATE-3-EPIMERASE"/>
    <property type="match status" value="1"/>
</dbReference>
<comment type="caution">
    <text evidence="3">The sequence shown here is derived from an EMBL/GenBank/DDBJ whole genome shotgun (WGS) entry which is preliminary data.</text>
</comment>
<dbReference type="SUPFAM" id="SSF51366">
    <property type="entry name" value="Ribulose-phoshate binding barrel"/>
    <property type="match status" value="1"/>
</dbReference>
<name>A0A1F4W1E5_UNCKA</name>
<dbReference type="Pfam" id="PF00834">
    <property type="entry name" value="Ribul_P_3_epim"/>
    <property type="match status" value="1"/>
</dbReference>
<organism evidence="3 4">
    <name type="scientific">candidate division WWE3 bacterium RIFOXYA2_FULL_46_9</name>
    <dbReference type="NCBI Taxonomy" id="1802636"/>
    <lineage>
        <taxon>Bacteria</taxon>
        <taxon>Katanobacteria</taxon>
    </lineage>
</organism>
<gene>
    <name evidence="3" type="ORF">A2264_00905</name>
</gene>
<accession>A0A1F4W1E5</accession>
<evidence type="ECO:0000313" key="4">
    <source>
        <dbReference type="Proteomes" id="UP000176614"/>
    </source>
</evidence>
<dbReference type="GO" id="GO:0046872">
    <property type="term" value="F:metal ion binding"/>
    <property type="evidence" value="ECO:0007669"/>
    <property type="project" value="UniProtKB-KW"/>
</dbReference>